<comment type="subunit">
    <text evidence="2">Homodimer.</text>
</comment>
<dbReference type="GO" id="GO:0006006">
    <property type="term" value="P:glucose metabolic process"/>
    <property type="evidence" value="ECO:0007669"/>
    <property type="project" value="UniProtKB-KW"/>
</dbReference>
<keyword evidence="10" id="KW-1185">Reference proteome</keyword>
<dbReference type="InterPro" id="IPR052078">
    <property type="entry name" value="Trehalose_Metab_GTase"/>
</dbReference>
<evidence type="ECO:0000256" key="6">
    <source>
        <dbReference type="ARBA" id="ARBA00023277"/>
    </source>
</evidence>
<keyword evidence="3" id="KW-0313">Glucose metabolism</keyword>
<evidence type="ECO:0000256" key="3">
    <source>
        <dbReference type="ARBA" id="ARBA00022526"/>
    </source>
</evidence>
<dbReference type="GO" id="GO:0016757">
    <property type="term" value="F:glycosyltransferase activity"/>
    <property type="evidence" value="ECO:0007669"/>
    <property type="project" value="UniProtKB-KW"/>
</dbReference>
<evidence type="ECO:0000259" key="7">
    <source>
        <dbReference type="Pfam" id="PF00534"/>
    </source>
</evidence>
<proteinExistence type="inferred from homology"/>
<dbReference type="InterPro" id="IPR049438">
    <property type="entry name" value="TreT_GT1"/>
</dbReference>
<gene>
    <name evidence="9" type="ORF">Q9L42_018180</name>
</gene>
<name>A0AAU7NTI3_9GAMM</name>
<dbReference type="EMBL" id="CP157743">
    <property type="protein sequence ID" value="XBS20255.1"/>
    <property type="molecule type" value="Genomic_DNA"/>
</dbReference>
<dbReference type="KEGG" id="mech:Q9L42_018180"/>
<accession>A0AAU7NTI3</accession>
<dbReference type="InterPro" id="IPR001296">
    <property type="entry name" value="Glyco_trans_1"/>
</dbReference>
<evidence type="ECO:0000256" key="2">
    <source>
        <dbReference type="ARBA" id="ARBA00011738"/>
    </source>
</evidence>
<sequence>MTTMLEQYAAVTGEDVIRHLRQLAAPLQGKSVVHVNSTRVGGGVAEILDQLVPLTRELGIDAHWEVISGDRDFYQCTKSMHNAIQGNRIAISDALLQHFEEVNAQNAKQLQAVLEQADFVFIHDPQPAALLKFCPRRRGQWIWRCHIDASHPHRYTWRFIEKFVRGYDASIFSLPQFARRLPHPAYIIPPSIDPLSDKNIALDTEELASVRSRFDLNPEAPLIAQISRFDRFKDPVGVIEAYKLARQYLPNLQLVLAGGGASDDPEGEAVLAEVRLAAGDDPNIKVLVLPPDSHRTINALQRLSDIVLQKSIKEGFGLTVTEALWKGKPVIGGDTGGIRLQVVNFHTGFLVNTPQGAALRIRYLFNQRQRMQEMGTKSKQFVRDNFLLTRQLREYLTLMVGLHHGAENRIDLG</sequence>
<dbReference type="PANTHER" id="PTHR47779">
    <property type="entry name" value="SYNTHASE (CCG-9), PUTATIVE (AFU_ORTHOLOGUE AFUA_3G12100)-RELATED"/>
    <property type="match status" value="1"/>
</dbReference>
<protein>
    <submittedName>
        <fullName evidence="9">Glycosyltransferase</fullName>
        <ecNumber evidence="9">2.4.-.-</ecNumber>
    </submittedName>
</protein>
<evidence type="ECO:0000256" key="4">
    <source>
        <dbReference type="ARBA" id="ARBA00022676"/>
    </source>
</evidence>
<organism evidence="9 10">
    <name type="scientific">Methylomarinum roseum</name>
    <dbReference type="NCBI Taxonomy" id="3067653"/>
    <lineage>
        <taxon>Bacteria</taxon>
        <taxon>Pseudomonadati</taxon>
        <taxon>Pseudomonadota</taxon>
        <taxon>Gammaproteobacteria</taxon>
        <taxon>Methylococcales</taxon>
        <taxon>Methylococcaceae</taxon>
        <taxon>Methylomarinum</taxon>
    </lineage>
</organism>
<feature type="domain" description="Trehalose synthase N-terminal" evidence="8">
    <location>
        <begin position="34"/>
        <end position="178"/>
    </location>
</feature>
<dbReference type="Pfam" id="PF21269">
    <property type="entry name" value="TreT_GT1"/>
    <property type="match status" value="1"/>
</dbReference>
<comment type="similarity">
    <text evidence="1">Belongs to the glycosyltransferase group 1 family. Glycosyltransferase 4 subfamily.</text>
</comment>
<evidence type="ECO:0000259" key="8">
    <source>
        <dbReference type="Pfam" id="PF21269"/>
    </source>
</evidence>
<keyword evidence="4 9" id="KW-0328">Glycosyltransferase</keyword>
<evidence type="ECO:0000313" key="9">
    <source>
        <dbReference type="EMBL" id="XBS20255.1"/>
    </source>
</evidence>
<dbReference type="Gene3D" id="3.40.50.2000">
    <property type="entry name" value="Glycogen Phosphorylase B"/>
    <property type="match status" value="2"/>
</dbReference>
<dbReference type="EC" id="2.4.-.-" evidence="9"/>
<evidence type="ECO:0000256" key="5">
    <source>
        <dbReference type="ARBA" id="ARBA00022679"/>
    </source>
</evidence>
<dbReference type="Pfam" id="PF00534">
    <property type="entry name" value="Glycos_transf_1"/>
    <property type="match status" value="1"/>
</dbReference>
<keyword evidence="6" id="KW-0119">Carbohydrate metabolism</keyword>
<dbReference type="Proteomes" id="UP001225378">
    <property type="component" value="Chromosome"/>
</dbReference>
<reference evidence="9 10" key="1">
    <citation type="journal article" date="2024" name="Microbiology">
        <title>Methylomarinum rosea sp. nov., a novel halophilic methanotrophic bacterium from the hypersaline Lake Elton.</title>
        <authorList>
            <person name="Suleimanov R.Z."/>
            <person name="Oshkin I.Y."/>
            <person name="Danilova O.V."/>
            <person name="Suzina N.E."/>
            <person name="Dedysh S.N."/>
        </authorList>
    </citation>
    <scope>NUCLEOTIDE SEQUENCE [LARGE SCALE GENOMIC DNA]</scope>
    <source>
        <strain evidence="9 10">Ch1-1</strain>
    </source>
</reference>
<evidence type="ECO:0000256" key="1">
    <source>
        <dbReference type="ARBA" id="ARBA00009481"/>
    </source>
</evidence>
<evidence type="ECO:0000313" key="10">
    <source>
        <dbReference type="Proteomes" id="UP001225378"/>
    </source>
</evidence>
<dbReference type="PANTHER" id="PTHR47779:SF1">
    <property type="entry name" value="SYNTHASE (CCG-9), PUTATIVE (AFU_ORTHOLOGUE AFUA_3G12100)-RELATED"/>
    <property type="match status" value="1"/>
</dbReference>
<dbReference type="AlphaFoldDB" id="A0AAU7NTI3"/>
<keyword evidence="5 9" id="KW-0808">Transferase</keyword>
<feature type="domain" description="Glycosyl transferase family 1" evidence="7">
    <location>
        <begin position="215"/>
        <end position="380"/>
    </location>
</feature>
<dbReference type="RefSeq" id="WP_305906993.1">
    <property type="nucleotide sequence ID" value="NZ_CP157743.1"/>
</dbReference>
<dbReference type="SUPFAM" id="SSF53756">
    <property type="entry name" value="UDP-Glycosyltransferase/glycogen phosphorylase"/>
    <property type="match status" value="1"/>
</dbReference>